<reference key="1">
    <citation type="submission" date="2010-11" db="EMBL/GenBank/DDBJ databases">
        <title>The complete sequence of chromosome of Isophaera pallida ATCC 43644.</title>
        <authorList>
            <consortium name="US DOE Joint Genome Institute (JGI-PGF)"/>
            <person name="Lucas S."/>
            <person name="Copeland A."/>
            <person name="Lapidus A."/>
            <person name="Bruce D."/>
            <person name="Goodwin L."/>
            <person name="Pitluck S."/>
            <person name="Kyrpides N."/>
            <person name="Mavromatis K."/>
            <person name="Pagani I."/>
            <person name="Ivanova N."/>
            <person name="Saunders E."/>
            <person name="Brettin T."/>
            <person name="Detter J.C."/>
            <person name="Han C."/>
            <person name="Tapia R."/>
            <person name="Land M."/>
            <person name="Hauser L."/>
            <person name="Markowitz V."/>
            <person name="Cheng J.-F."/>
            <person name="Hugenholtz P."/>
            <person name="Woyke T."/>
            <person name="Wu D."/>
            <person name="Eisen J.A."/>
        </authorList>
    </citation>
    <scope>NUCLEOTIDE SEQUENCE</scope>
    <source>
        <strain>ATCC 43644</strain>
    </source>
</reference>
<evidence type="ECO:0008006" key="4">
    <source>
        <dbReference type="Google" id="ProtNLM"/>
    </source>
</evidence>
<keyword evidence="1" id="KW-0732">Signal</keyword>
<dbReference type="AlphaFoldDB" id="E8R6D2"/>
<evidence type="ECO:0000313" key="3">
    <source>
        <dbReference type="Proteomes" id="UP000008631"/>
    </source>
</evidence>
<proteinExistence type="predicted"/>
<dbReference type="Proteomes" id="UP000008631">
    <property type="component" value="Chromosome"/>
</dbReference>
<accession>E8R6D2</accession>
<organism evidence="2 3">
    <name type="scientific">Isosphaera pallida (strain ATCC 43644 / DSM 9630 / IS1B)</name>
    <dbReference type="NCBI Taxonomy" id="575540"/>
    <lineage>
        <taxon>Bacteria</taxon>
        <taxon>Pseudomonadati</taxon>
        <taxon>Planctomycetota</taxon>
        <taxon>Planctomycetia</taxon>
        <taxon>Isosphaerales</taxon>
        <taxon>Isosphaeraceae</taxon>
        <taxon>Isosphaera</taxon>
    </lineage>
</organism>
<sequence>MNARPPARSYRVVRFLSGGVLAVVASLADAAWVARNASAQVIEEQPKRVAPRGTVPVALRFRESYGLPPGQDLKTNSPQYRVTLVETITIRDEVYDPQTETFKPIAGSVNQAKQKFVYSERPAMVDHRQAVSAVVRRYESSQVDAAQTSLTKPLENLTLWCRRDTEGGVGLQLIQLNVARPLRYEEARLAATQPFLPGLSNLVTPLPVRVGESWRLSQTATLSLNPAQVERNQDPRVTFDAIKPGDSPNRRIAVFLVEDRAASGDPSQYALKVRVEYDFELIDRPPGLDEQLNLALDPSSGTTRADTVINARGSIVKIALSQVFAQPLPSEATSAPIPPQAESGSALERRRVLERLMVLNRRYDNQARATLLPISAPPRPTIQNSWLQLVEPSGRFQVLAPPDLQPILNPRTNGFDLVRVRPGGPFVLSLQIFPDQTVDLEAQRRGRFDAWKKEQVPFKPGATDRLDFEEWAIRPGQRFSARFAPADPRGGPAAGPFNDEDLPLLFYGYVVNDPPRGGLYAEAIVPDGEAAEPFRREVETILRTFAAIEPDRIPSPSTP</sequence>
<dbReference type="HOGENOM" id="CLU_487268_0_0_0"/>
<evidence type="ECO:0000313" key="2">
    <source>
        <dbReference type="EMBL" id="ADV61833.1"/>
    </source>
</evidence>
<dbReference type="OrthoDB" id="9819345at2"/>
<dbReference type="RefSeq" id="WP_013564122.1">
    <property type="nucleotide sequence ID" value="NC_014962.1"/>
</dbReference>
<evidence type="ECO:0000256" key="1">
    <source>
        <dbReference type="SAM" id="SignalP"/>
    </source>
</evidence>
<dbReference type="EMBL" id="CP002353">
    <property type="protein sequence ID" value="ADV61833.1"/>
    <property type="molecule type" value="Genomic_DNA"/>
</dbReference>
<feature type="chain" id="PRO_5003226476" description="DUF3857 domain-containing protein" evidence="1">
    <location>
        <begin position="31"/>
        <end position="559"/>
    </location>
</feature>
<dbReference type="STRING" id="575540.Isop_1247"/>
<keyword evidence="3" id="KW-1185">Reference proteome</keyword>
<name>E8R6D2_ISOPI</name>
<dbReference type="KEGG" id="ipa:Isop_1247"/>
<feature type="signal peptide" evidence="1">
    <location>
        <begin position="1"/>
        <end position="30"/>
    </location>
</feature>
<dbReference type="eggNOG" id="ENOG50347C7">
    <property type="taxonomic scope" value="Bacteria"/>
</dbReference>
<gene>
    <name evidence="2" type="ordered locus">Isop_1247</name>
</gene>
<protein>
    <recommendedName>
        <fullName evidence="4">DUF3857 domain-containing protein</fullName>
    </recommendedName>
</protein>
<dbReference type="InParanoid" id="E8R6D2"/>
<reference evidence="2 3" key="2">
    <citation type="journal article" date="2011" name="Stand. Genomic Sci.">
        <title>Complete genome sequence of Isosphaera pallida type strain (IS1B).</title>
        <authorList>
            <consortium name="US DOE Joint Genome Institute (JGI-PGF)"/>
            <person name="Goker M."/>
            <person name="Cleland D."/>
            <person name="Saunders E."/>
            <person name="Lapidus A."/>
            <person name="Nolan M."/>
            <person name="Lucas S."/>
            <person name="Hammon N."/>
            <person name="Deshpande S."/>
            <person name="Cheng J.F."/>
            <person name="Tapia R."/>
            <person name="Han C."/>
            <person name="Goodwin L."/>
            <person name="Pitluck S."/>
            <person name="Liolios K."/>
            <person name="Pagani I."/>
            <person name="Ivanova N."/>
            <person name="Mavromatis K."/>
            <person name="Pati A."/>
            <person name="Chen A."/>
            <person name="Palaniappan K."/>
            <person name="Land M."/>
            <person name="Hauser L."/>
            <person name="Chang Y.J."/>
            <person name="Jeffries C.D."/>
            <person name="Detter J.C."/>
            <person name="Beck B."/>
            <person name="Woyke T."/>
            <person name="Bristow J."/>
            <person name="Eisen J.A."/>
            <person name="Markowitz V."/>
            <person name="Hugenholtz P."/>
            <person name="Kyrpides N.C."/>
            <person name="Klenk H.P."/>
        </authorList>
    </citation>
    <scope>NUCLEOTIDE SEQUENCE [LARGE SCALE GENOMIC DNA]</scope>
    <source>
        <strain evidence="3">ATCC 43644 / DSM 9630 / IS1B</strain>
    </source>
</reference>